<organism evidence="9 10">
    <name type="scientific">Selenomonas ruminantium</name>
    <dbReference type="NCBI Taxonomy" id="971"/>
    <lineage>
        <taxon>Bacteria</taxon>
        <taxon>Bacillati</taxon>
        <taxon>Bacillota</taxon>
        <taxon>Negativicutes</taxon>
        <taxon>Selenomonadales</taxon>
        <taxon>Selenomonadaceae</taxon>
        <taxon>Selenomonas</taxon>
    </lineage>
</organism>
<dbReference type="Proteomes" id="UP000183639">
    <property type="component" value="Unassembled WGS sequence"/>
</dbReference>
<feature type="transmembrane region" description="Helical" evidence="7">
    <location>
        <begin position="317"/>
        <end position="334"/>
    </location>
</feature>
<feature type="transmembrane region" description="Helical" evidence="7">
    <location>
        <begin position="135"/>
        <end position="155"/>
    </location>
</feature>
<evidence type="ECO:0000256" key="1">
    <source>
        <dbReference type="ARBA" id="ARBA00004651"/>
    </source>
</evidence>
<dbReference type="Pfam" id="PF01757">
    <property type="entry name" value="Acyl_transf_3"/>
    <property type="match status" value="1"/>
</dbReference>
<feature type="domain" description="Acyltransferase 3" evidence="8">
    <location>
        <begin position="17"/>
        <end position="359"/>
    </location>
</feature>
<comment type="subcellular location">
    <subcellularLocation>
        <location evidence="1">Cell membrane</location>
        <topology evidence="1">Multi-pass membrane protein</topology>
    </subcellularLocation>
</comment>
<keyword evidence="9" id="KW-0808">Transferase</keyword>
<feature type="transmembrane region" description="Helical" evidence="7">
    <location>
        <begin position="238"/>
        <end position="257"/>
    </location>
</feature>
<dbReference type="GO" id="GO:0016413">
    <property type="term" value="F:O-acetyltransferase activity"/>
    <property type="evidence" value="ECO:0007669"/>
    <property type="project" value="TreeGrafter"/>
</dbReference>
<evidence type="ECO:0000256" key="7">
    <source>
        <dbReference type="SAM" id="Phobius"/>
    </source>
</evidence>
<evidence type="ECO:0000256" key="2">
    <source>
        <dbReference type="ARBA" id="ARBA00007400"/>
    </source>
</evidence>
<dbReference type="GO" id="GO:0009246">
    <property type="term" value="P:enterobacterial common antigen biosynthetic process"/>
    <property type="evidence" value="ECO:0007669"/>
    <property type="project" value="TreeGrafter"/>
</dbReference>
<dbReference type="OrthoDB" id="1661854at2"/>
<gene>
    <name evidence="9" type="ORF">SAMN04487861_10621</name>
</gene>
<evidence type="ECO:0000259" key="8">
    <source>
        <dbReference type="Pfam" id="PF01757"/>
    </source>
</evidence>
<proteinExistence type="inferred from homology"/>
<sequence length="386" mass="44406">MQEQAATVSRPRKPRLAAIEYIRGISMMGVIGIHVGSQYLANTAANADLIALFEVATRFSVPIFFFISAFGLFYNLDLTAPFDFRFFLKRRFKTVLVPYLVWSFLYLLHDGWLYGVGFPDPLHLIVLLFFGNAKYQLYFLVILLWFYLLMPLWIWMVRHAGKASLTLLLLAQIGFDYWSSFSTGFNLFVYGLPDGSILKPFLMYRLNYWVMHYVFIFVLGGYLAVHIDAFMNFMKKHALGITTFFWVSFAALMGYYYKLIDKTGYTPLEAINTAHQLCPAGIFYTIAASLFFFMVFTYQSYPGFLNPLLHQLGRHSYFAYLAHPLAITYLGMMLQHSGRIMTAPIAIAFYFATLILAMLDAILCRKLGEKLPLINELTIGVYPKKK</sequence>
<dbReference type="PANTHER" id="PTHR40074:SF2">
    <property type="entry name" value="O-ACETYLTRANSFERASE WECH"/>
    <property type="match status" value="1"/>
</dbReference>
<evidence type="ECO:0000256" key="5">
    <source>
        <dbReference type="ARBA" id="ARBA00022989"/>
    </source>
</evidence>
<feature type="transmembrane region" description="Helical" evidence="7">
    <location>
        <begin position="96"/>
        <end position="115"/>
    </location>
</feature>
<evidence type="ECO:0000256" key="3">
    <source>
        <dbReference type="ARBA" id="ARBA00022475"/>
    </source>
</evidence>
<keyword evidence="6 7" id="KW-0472">Membrane</keyword>
<dbReference type="PANTHER" id="PTHR40074">
    <property type="entry name" value="O-ACETYLTRANSFERASE WECH"/>
    <property type="match status" value="1"/>
</dbReference>
<feature type="transmembrane region" description="Helical" evidence="7">
    <location>
        <begin position="210"/>
        <end position="231"/>
    </location>
</feature>
<dbReference type="EMBL" id="FOQK01000006">
    <property type="protein sequence ID" value="SFH84618.1"/>
    <property type="molecule type" value="Genomic_DNA"/>
</dbReference>
<evidence type="ECO:0000256" key="6">
    <source>
        <dbReference type="ARBA" id="ARBA00023136"/>
    </source>
</evidence>
<name>A0A1I3DDI9_SELRU</name>
<keyword evidence="4 7" id="KW-0812">Transmembrane</keyword>
<feature type="transmembrane region" description="Helical" evidence="7">
    <location>
        <begin position="59"/>
        <end position="76"/>
    </location>
</feature>
<accession>A0A1I3DDI9</accession>
<feature type="transmembrane region" description="Helical" evidence="7">
    <location>
        <begin position="21"/>
        <end position="39"/>
    </location>
</feature>
<protein>
    <submittedName>
        <fullName evidence="9">Surface polysaccharide O-acyltransferase, integral membrane enzyme</fullName>
    </submittedName>
</protein>
<evidence type="ECO:0000313" key="9">
    <source>
        <dbReference type="EMBL" id="SFH84618.1"/>
    </source>
</evidence>
<evidence type="ECO:0000256" key="4">
    <source>
        <dbReference type="ARBA" id="ARBA00022692"/>
    </source>
</evidence>
<dbReference type="GO" id="GO:0005886">
    <property type="term" value="C:plasma membrane"/>
    <property type="evidence" value="ECO:0007669"/>
    <property type="project" value="UniProtKB-SubCell"/>
</dbReference>
<keyword evidence="3" id="KW-1003">Cell membrane</keyword>
<dbReference type="InterPro" id="IPR002656">
    <property type="entry name" value="Acyl_transf_3_dom"/>
</dbReference>
<reference evidence="9 10" key="1">
    <citation type="submission" date="2016-10" db="EMBL/GenBank/DDBJ databases">
        <authorList>
            <person name="de Groot N.N."/>
        </authorList>
    </citation>
    <scope>NUCLEOTIDE SEQUENCE [LARGE SCALE GENOMIC DNA]</scope>
    <source>
        <strain evidence="9 10">Z108</strain>
    </source>
</reference>
<dbReference type="AlphaFoldDB" id="A0A1I3DDI9"/>
<dbReference type="RefSeq" id="WP_075442598.1">
    <property type="nucleotide sequence ID" value="NZ_FOQK01000006.1"/>
</dbReference>
<evidence type="ECO:0000313" key="10">
    <source>
        <dbReference type="Proteomes" id="UP000183639"/>
    </source>
</evidence>
<feature type="transmembrane region" description="Helical" evidence="7">
    <location>
        <begin position="340"/>
        <end position="363"/>
    </location>
</feature>
<feature type="transmembrane region" description="Helical" evidence="7">
    <location>
        <begin position="277"/>
        <end position="296"/>
    </location>
</feature>
<keyword evidence="9" id="KW-0012">Acyltransferase</keyword>
<comment type="similarity">
    <text evidence="2">Belongs to the acyltransferase 3 family.</text>
</comment>
<keyword evidence="5 7" id="KW-1133">Transmembrane helix</keyword>